<reference evidence="2" key="1">
    <citation type="journal article" date="2022" name="Microorganisms">
        <title>Two New Species of Filamentous Sulfur Bacteria of the Genus Thiothrix, Thiothrix winogradskyi sp. nov. and 'Candidatus Thiothrix sulfatifontis' sp. nov.</title>
        <authorList>
            <person name="Ravin N.V."/>
            <person name="Rossetti S."/>
            <person name="Beletsky A.V."/>
            <person name="Kadnikov V.V."/>
            <person name="Rudenko T.S."/>
            <person name="Smolyakov D.D."/>
            <person name="Moskvitina M.I."/>
            <person name="Gureeva M.V."/>
            <person name="Mardanov A.V."/>
            <person name="Grabovich M.Y."/>
        </authorList>
    </citation>
    <scope>NUCLEOTIDE SEQUENCE</scope>
    <source>
        <strain evidence="2">CT3</strain>
    </source>
</reference>
<dbReference type="PROSITE" id="PS50022">
    <property type="entry name" value="FA58C_3"/>
    <property type="match status" value="1"/>
</dbReference>
<proteinExistence type="predicted"/>
<organism evidence="2 3">
    <name type="scientific">Thiothrix winogradskyi</name>
    <dbReference type="NCBI Taxonomy" id="96472"/>
    <lineage>
        <taxon>Bacteria</taxon>
        <taxon>Pseudomonadati</taxon>
        <taxon>Pseudomonadota</taxon>
        <taxon>Gammaproteobacteria</taxon>
        <taxon>Thiotrichales</taxon>
        <taxon>Thiotrichaceae</taxon>
        <taxon>Thiothrix</taxon>
    </lineage>
</organism>
<dbReference type="Proteomes" id="UP001054801">
    <property type="component" value="Chromosome"/>
</dbReference>
<dbReference type="EMBL" id="CP091244">
    <property type="protein sequence ID" value="UJS26266.1"/>
    <property type="molecule type" value="Genomic_DNA"/>
</dbReference>
<dbReference type="InterPro" id="IPR000421">
    <property type="entry name" value="FA58C"/>
</dbReference>
<dbReference type="RefSeq" id="WP_236501634.1">
    <property type="nucleotide sequence ID" value="NZ_CP091244.1"/>
</dbReference>
<feature type="domain" description="F5/8 type C" evidence="1">
    <location>
        <begin position="91"/>
        <end position="247"/>
    </location>
</feature>
<dbReference type="InterPro" id="IPR008979">
    <property type="entry name" value="Galactose-bd-like_sf"/>
</dbReference>
<protein>
    <submittedName>
        <fullName evidence="2">Discoidin domain-containing protein</fullName>
    </submittedName>
</protein>
<evidence type="ECO:0000313" key="3">
    <source>
        <dbReference type="Proteomes" id="UP001054801"/>
    </source>
</evidence>
<keyword evidence="3" id="KW-1185">Reference proteome</keyword>
<dbReference type="SUPFAM" id="SSF49785">
    <property type="entry name" value="Galactose-binding domain-like"/>
    <property type="match status" value="1"/>
</dbReference>
<gene>
    <name evidence="2" type="ORF">L2Y54_09565</name>
</gene>
<name>A0ABY3T3X7_9GAMM</name>
<accession>A0ABY3T3X7</accession>
<evidence type="ECO:0000313" key="2">
    <source>
        <dbReference type="EMBL" id="UJS26266.1"/>
    </source>
</evidence>
<dbReference type="Gene3D" id="2.60.120.260">
    <property type="entry name" value="Galactose-binding domain-like"/>
    <property type="match status" value="1"/>
</dbReference>
<evidence type="ECO:0000259" key="1">
    <source>
        <dbReference type="PROSITE" id="PS50022"/>
    </source>
</evidence>
<sequence length="247" mass="26319">MVSLVHENRLLGDMEKDTGLGKYKIKLSGDAGNLLSRGTDGGLLAVGVHSVVLSDYADYLAIDPKDPNALYTWASPSAGMAVGSLVVSGGVAPPPPPPSLTSLNPDNFTASTTYSGGQPGLLADGDLLSGWGTDNVTWPQWVAVDAEAIVQVSAYKISRADYMPGGWGDPKWSPRRWELQGNDVSAAPGSPWQTVDTRLIPAPITTANSPQVYTLTAPASFRYWRLLISEGFDPATTWVNITEFELI</sequence>